<dbReference type="PATRIC" id="fig|1461693.3.peg.384"/>
<dbReference type="eggNOG" id="COG1560">
    <property type="taxonomic scope" value="Bacteria"/>
</dbReference>
<dbReference type="GO" id="GO:0005886">
    <property type="term" value="C:plasma membrane"/>
    <property type="evidence" value="ECO:0007669"/>
    <property type="project" value="UniProtKB-SubCell"/>
</dbReference>
<gene>
    <name evidence="7" type="ORF">ATO10_01855</name>
</gene>
<dbReference type="Proteomes" id="UP000024836">
    <property type="component" value="Unassembled WGS sequence"/>
</dbReference>
<dbReference type="STRING" id="1461693.ATO10_01855"/>
<evidence type="ECO:0000256" key="2">
    <source>
        <dbReference type="ARBA" id="ARBA00022475"/>
    </source>
</evidence>
<dbReference type="OrthoDB" id="9801955at2"/>
<evidence type="ECO:0000256" key="3">
    <source>
        <dbReference type="ARBA" id="ARBA00022519"/>
    </source>
</evidence>
<accession>A0A058ZQD6</accession>
<dbReference type="CDD" id="cd07984">
    <property type="entry name" value="LPLAT_LABLAT-like"/>
    <property type="match status" value="1"/>
</dbReference>
<comment type="caution">
    <text evidence="7">The sequence shown here is derived from an EMBL/GenBank/DDBJ whole genome shotgun (WGS) entry which is preliminary data.</text>
</comment>
<keyword evidence="8" id="KW-1185">Reference proteome</keyword>
<dbReference type="AlphaFoldDB" id="A0A058ZQD6"/>
<dbReference type="PANTHER" id="PTHR30606">
    <property type="entry name" value="LIPID A BIOSYNTHESIS LAUROYL ACYLTRANSFERASE"/>
    <property type="match status" value="1"/>
</dbReference>
<keyword evidence="6 7" id="KW-0012">Acyltransferase</keyword>
<evidence type="ECO:0000313" key="7">
    <source>
        <dbReference type="EMBL" id="KCV83465.1"/>
    </source>
</evidence>
<evidence type="ECO:0000256" key="1">
    <source>
        <dbReference type="ARBA" id="ARBA00004533"/>
    </source>
</evidence>
<evidence type="ECO:0000256" key="6">
    <source>
        <dbReference type="ARBA" id="ARBA00023315"/>
    </source>
</evidence>
<dbReference type="InterPro" id="IPR004960">
    <property type="entry name" value="LipA_acyltrans"/>
</dbReference>
<reference evidence="7 8" key="1">
    <citation type="submission" date="2013-04" db="EMBL/GenBank/DDBJ databases">
        <title>Shimia sp. 22II-S11-Z10 Genome Sequencing.</title>
        <authorList>
            <person name="Lai Q."/>
            <person name="Li G."/>
            <person name="Shao Z."/>
        </authorList>
    </citation>
    <scope>NUCLEOTIDE SEQUENCE [LARGE SCALE GENOMIC DNA]</scope>
    <source>
        <strain evidence="8">22II-S11-Z10</strain>
    </source>
</reference>
<keyword evidence="5" id="KW-0472">Membrane</keyword>
<dbReference type="EMBL" id="AQQY01000001">
    <property type="protein sequence ID" value="KCV83465.1"/>
    <property type="molecule type" value="Genomic_DNA"/>
</dbReference>
<dbReference type="GO" id="GO:0009247">
    <property type="term" value="P:glycolipid biosynthetic process"/>
    <property type="evidence" value="ECO:0007669"/>
    <property type="project" value="UniProtKB-ARBA"/>
</dbReference>
<keyword evidence="2" id="KW-1003">Cell membrane</keyword>
<dbReference type="GO" id="GO:0016746">
    <property type="term" value="F:acyltransferase activity"/>
    <property type="evidence" value="ECO:0007669"/>
    <property type="project" value="UniProtKB-KW"/>
</dbReference>
<protein>
    <submittedName>
        <fullName evidence="7">Lipid A biosynthesis acyltransferase</fullName>
    </submittedName>
</protein>
<dbReference type="RefSeq" id="WP_035247255.1">
    <property type="nucleotide sequence ID" value="NZ_AQQY01000001.1"/>
</dbReference>
<organism evidence="7 8">
    <name type="scientific">Actibacterium atlanticum</name>
    <dbReference type="NCBI Taxonomy" id="1461693"/>
    <lineage>
        <taxon>Bacteria</taxon>
        <taxon>Pseudomonadati</taxon>
        <taxon>Pseudomonadota</taxon>
        <taxon>Alphaproteobacteria</taxon>
        <taxon>Rhodobacterales</taxon>
        <taxon>Roseobacteraceae</taxon>
        <taxon>Actibacterium</taxon>
    </lineage>
</organism>
<proteinExistence type="predicted"/>
<keyword evidence="4 7" id="KW-0808">Transferase</keyword>
<dbReference type="PANTHER" id="PTHR30606:SF10">
    <property type="entry name" value="PHOSPHATIDYLINOSITOL MANNOSIDE ACYLTRANSFERASE"/>
    <property type="match status" value="1"/>
</dbReference>
<name>A0A058ZQD6_9RHOB</name>
<sequence>MAQSKKPKQKKRTGPKLWLQNALIRVLLGALLALPYRTRVRTTGWIVAHVVAPIAGYRKRVRGNLNYIFPDMDPAQVKRLEVGVADNVGRTLIEIYSGESFISRVRDVPLQGPGAALLEQCHRENRPVILVTGHFGNYDVPRAALIAKGYRVGALYNPMHNGYFNTHYENAISTIGKPIFPRGRKGLAELLKFVRGGGMTGFLVDLHFRDGVVLQHFGKPARTALSAAELALKYNAPLVPIYGIRRENGLDFDIVVEDPIPASDPETMTQGLLDSVEAITRKHMEQWFWVHRRWKVENPKVK</sequence>
<comment type="subcellular location">
    <subcellularLocation>
        <location evidence="1">Cell inner membrane</location>
    </subcellularLocation>
</comment>
<dbReference type="Pfam" id="PF03279">
    <property type="entry name" value="Lip_A_acyltrans"/>
    <property type="match status" value="1"/>
</dbReference>
<evidence type="ECO:0000313" key="8">
    <source>
        <dbReference type="Proteomes" id="UP000024836"/>
    </source>
</evidence>
<evidence type="ECO:0000256" key="4">
    <source>
        <dbReference type="ARBA" id="ARBA00022679"/>
    </source>
</evidence>
<keyword evidence="3" id="KW-0997">Cell inner membrane</keyword>
<evidence type="ECO:0000256" key="5">
    <source>
        <dbReference type="ARBA" id="ARBA00023136"/>
    </source>
</evidence>